<evidence type="ECO:0000313" key="7">
    <source>
        <dbReference type="EMBL" id="KCZ73548.1"/>
    </source>
</evidence>
<dbReference type="OrthoDB" id="51610at2157"/>
<dbReference type="Proteomes" id="UP000027153">
    <property type="component" value="Unassembled WGS sequence"/>
</dbReference>
<reference evidence="7 8" key="1">
    <citation type="journal article" date="2013" name="Nature">
        <title>Anaerobic oxidation of methane coupled to nitrate reduction in a novel archaeal lineage.</title>
        <authorList>
            <person name="Haroon M.F."/>
            <person name="Hu S."/>
            <person name="Shi Y."/>
            <person name="Imelfort M."/>
            <person name="Keller J."/>
            <person name="Hugenholtz P."/>
            <person name="Yuan Z."/>
            <person name="Tyson G.W."/>
        </authorList>
    </citation>
    <scope>NUCLEOTIDE SEQUENCE [LARGE SCALE GENOMIC DNA]</scope>
    <source>
        <strain evidence="7 8">ANME-2d</strain>
    </source>
</reference>
<evidence type="ECO:0000256" key="2">
    <source>
        <dbReference type="ARBA" id="ARBA00022475"/>
    </source>
</evidence>
<dbReference type="InterPro" id="IPR003339">
    <property type="entry name" value="ABC/ECF_trnsptr_transmembrane"/>
</dbReference>
<dbReference type="Pfam" id="PF02361">
    <property type="entry name" value="CbiQ"/>
    <property type="match status" value="1"/>
</dbReference>
<dbReference type="GO" id="GO:0006824">
    <property type="term" value="P:cobalt ion transport"/>
    <property type="evidence" value="ECO:0007669"/>
    <property type="project" value="InterPro"/>
</dbReference>
<keyword evidence="2" id="KW-1003">Cell membrane</keyword>
<evidence type="ECO:0000256" key="5">
    <source>
        <dbReference type="ARBA" id="ARBA00023136"/>
    </source>
</evidence>
<dbReference type="InterPro" id="IPR051611">
    <property type="entry name" value="ECF_transporter_component"/>
</dbReference>
<feature type="transmembrane region" description="Helical" evidence="6">
    <location>
        <begin position="63"/>
        <end position="95"/>
    </location>
</feature>
<sequence length="312" mass="35715">MKIPDWLSESAPCTCCTISVGGKKNFVEKTLVEIACMMERSIFSEKYVSAKGFLQSIDPRVKLITILLLIITISFIHKTEIILGIYALTLVFAYLSKVELFFFIKRVWLFIPIFSGMVAFPAIFNIFTPGEPLITLLQFNRTIHFWIFEFTEISITRAGVLGALLFISRVATSVSLIVLLTLTTRWTDVMKSLRTLGVPQIFILVLSMTYQYIFLLIRVVQEMHLAKKSRTIRTNRTGEGIEKEQNWVASRIGTVLMKSYKMSDEIHSAMVSRGFHGEIKSHGTFKIRNIDRVWTIFSLAFITGVIWLNYLV</sequence>
<feature type="transmembrane region" description="Helical" evidence="6">
    <location>
        <begin position="158"/>
        <end position="181"/>
    </location>
</feature>
<dbReference type="NCBIfam" id="TIGR02454">
    <property type="entry name" value="ECF_T_CbiQ"/>
    <property type="match status" value="1"/>
</dbReference>
<feature type="transmembrane region" description="Helical" evidence="6">
    <location>
        <begin position="293"/>
        <end position="310"/>
    </location>
</feature>
<protein>
    <submittedName>
        <fullName evidence="7">Cobalt ABC transporter, permease protein CbiQ</fullName>
    </submittedName>
</protein>
<dbReference type="PANTHER" id="PTHR34857">
    <property type="entry name" value="SLL0384 PROTEIN"/>
    <property type="match status" value="1"/>
</dbReference>
<evidence type="ECO:0000313" key="8">
    <source>
        <dbReference type="Proteomes" id="UP000027153"/>
    </source>
</evidence>
<comment type="caution">
    <text evidence="7">The sequence shown here is derived from an EMBL/GenBank/DDBJ whole genome shotgun (WGS) entry which is preliminary data.</text>
</comment>
<keyword evidence="3 6" id="KW-0812">Transmembrane</keyword>
<accession>A0A062VAM2</accession>
<comment type="subcellular location">
    <subcellularLocation>
        <location evidence="1">Cell membrane</location>
        <topology evidence="1">Multi-pass membrane protein</topology>
    </subcellularLocation>
</comment>
<name>A0A062VAM2_9EURY</name>
<evidence type="ECO:0000256" key="4">
    <source>
        <dbReference type="ARBA" id="ARBA00022989"/>
    </source>
</evidence>
<dbReference type="PANTHER" id="PTHR34857:SF2">
    <property type="entry name" value="SLL0384 PROTEIN"/>
    <property type="match status" value="1"/>
</dbReference>
<evidence type="ECO:0000256" key="1">
    <source>
        <dbReference type="ARBA" id="ARBA00004651"/>
    </source>
</evidence>
<keyword evidence="5 6" id="KW-0472">Membrane</keyword>
<evidence type="ECO:0000256" key="3">
    <source>
        <dbReference type="ARBA" id="ARBA00022692"/>
    </source>
</evidence>
<dbReference type="PATRIC" id="fig|1392998.3.peg.227"/>
<organism evidence="7 8">
    <name type="scientific">Candidatus Methanoperedens nitratireducens</name>
    <dbReference type="NCBI Taxonomy" id="1392998"/>
    <lineage>
        <taxon>Archaea</taxon>
        <taxon>Methanobacteriati</taxon>
        <taxon>Methanobacteriota</taxon>
        <taxon>Stenosarchaea group</taxon>
        <taxon>Methanomicrobia</taxon>
        <taxon>Methanosarcinales</taxon>
        <taxon>ANME-2 cluster</taxon>
        <taxon>Candidatus Methanoperedentaceae</taxon>
        <taxon>Candidatus Methanoperedens</taxon>
    </lineage>
</organism>
<dbReference type="GO" id="GO:0043190">
    <property type="term" value="C:ATP-binding cassette (ABC) transporter complex"/>
    <property type="evidence" value="ECO:0007669"/>
    <property type="project" value="InterPro"/>
</dbReference>
<keyword evidence="8" id="KW-1185">Reference proteome</keyword>
<dbReference type="CDD" id="cd16914">
    <property type="entry name" value="EcfT"/>
    <property type="match status" value="1"/>
</dbReference>
<dbReference type="InterPro" id="IPR012809">
    <property type="entry name" value="ECF_CbiQ"/>
</dbReference>
<feature type="transmembrane region" description="Helical" evidence="6">
    <location>
        <begin position="201"/>
        <end position="220"/>
    </location>
</feature>
<keyword evidence="4 6" id="KW-1133">Transmembrane helix</keyword>
<proteinExistence type="predicted"/>
<dbReference type="RefSeq" id="WP_048089045.1">
    <property type="nucleotide sequence ID" value="NZ_JMIY01000001.1"/>
</dbReference>
<evidence type="ECO:0000256" key="6">
    <source>
        <dbReference type="SAM" id="Phobius"/>
    </source>
</evidence>
<feature type="transmembrane region" description="Helical" evidence="6">
    <location>
        <begin position="107"/>
        <end position="127"/>
    </location>
</feature>
<dbReference type="EMBL" id="JMIY01000001">
    <property type="protein sequence ID" value="KCZ73548.1"/>
    <property type="molecule type" value="Genomic_DNA"/>
</dbReference>
<dbReference type="AlphaFoldDB" id="A0A062VAM2"/>
<gene>
    <name evidence="7" type="ORF">ANME2D_00618</name>
</gene>